<proteinExistence type="predicted"/>
<gene>
    <name evidence="3" type="ORF">GCM10009742_23690</name>
</gene>
<dbReference type="Proteomes" id="UP001500190">
    <property type="component" value="Unassembled WGS sequence"/>
</dbReference>
<evidence type="ECO:0000256" key="1">
    <source>
        <dbReference type="SAM" id="MobiDB-lite"/>
    </source>
</evidence>
<dbReference type="SUPFAM" id="SSF50939">
    <property type="entry name" value="Sialidases"/>
    <property type="match status" value="1"/>
</dbReference>
<dbReference type="EMBL" id="BAAAND010000004">
    <property type="protein sequence ID" value="GAA1578881.1"/>
    <property type="molecule type" value="Genomic_DNA"/>
</dbReference>
<dbReference type="InterPro" id="IPR036278">
    <property type="entry name" value="Sialidase_sf"/>
</dbReference>
<dbReference type="PANTHER" id="PTHR43752">
    <property type="entry name" value="BNR/ASP-BOX REPEAT FAMILY PROTEIN"/>
    <property type="match status" value="1"/>
</dbReference>
<organism evidence="3 4">
    <name type="scientific">Kribbella karoonensis</name>
    <dbReference type="NCBI Taxonomy" id="324851"/>
    <lineage>
        <taxon>Bacteria</taxon>
        <taxon>Bacillati</taxon>
        <taxon>Actinomycetota</taxon>
        <taxon>Actinomycetes</taxon>
        <taxon>Propionibacteriales</taxon>
        <taxon>Kribbellaceae</taxon>
        <taxon>Kribbella</taxon>
    </lineage>
</organism>
<feature type="region of interest" description="Disordered" evidence="1">
    <location>
        <begin position="1"/>
        <end position="20"/>
    </location>
</feature>
<dbReference type="PANTHER" id="PTHR43752:SF2">
    <property type="entry name" value="BNR_ASP-BOX REPEAT FAMILY PROTEIN"/>
    <property type="match status" value="1"/>
</dbReference>
<evidence type="ECO:0000313" key="4">
    <source>
        <dbReference type="Proteomes" id="UP001500190"/>
    </source>
</evidence>
<dbReference type="CDD" id="cd15482">
    <property type="entry name" value="Sialidase_non-viral"/>
    <property type="match status" value="1"/>
</dbReference>
<feature type="domain" description="Sialidase" evidence="2">
    <location>
        <begin position="44"/>
        <end position="368"/>
    </location>
</feature>
<reference evidence="4" key="1">
    <citation type="journal article" date="2019" name="Int. J. Syst. Evol. Microbiol.">
        <title>The Global Catalogue of Microorganisms (GCM) 10K type strain sequencing project: providing services to taxonomists for standard genome sequencing and annotation.</title>
        <authorList>
            <consortium name="The Broad Institute Genomics Platform"/>
            <consortium name="The Broad Institute Genome Sequencing Center for Infectious Disease"/>
            <person name="Wu L."/>
            <person name="Ma J."/>
        </authorList>
    </citation>
    <scope>NUCLEOTIDE SEQUENCE [LARGE SCALE GENOMIC DNA]</scope>
    <source>
        <strain evidence="4">JCM 14304</strain>
    </source>
</reference>
<name>A0ABP4PDZ6_9ACTN</name>
<dbReference type="Gene3D" id="2.120.10.10">
    <property type="match status" value="1"/>
</dbReference>
<dbReference type="Pfam" id="PF13088">
    <property type="entry name" value="BNR_2"/>
    <property type="match status" value="1"/>
</dbReference>
<evidence type="ECO:0000259" key="2">
    <source>
        <dbReference type="Pfam" id="PF13088"/>
    </source>
</evidence>
<protein>
    <submittedName>
        <fullName evidence="3">Exo-alpha-sialidase</fullName>
    </submittedName>
</protein>
<comment type="caution">
    <text evidence="3">The sequence shown here is derived from an EMBL/GenBank/DDBJ whole genome shotgun (WGS) entry which is preliminary data.</text>
</comment>
<accession>A0ABP4PDZ6</accession>
<keyword evidence="4" id="KW-1185">Reference proteome</keyword>
<sequence>MTTPTVRADGAVRPNAADPDLSEALIPTPCTENHASFLAWLPDGSLGCAWFGGSTEGRPDIYIYFSRLPAGADNWTPPVRVSRDDTRSEQNPVLAALPNGELWALYTSQEYGSQDTAIVVQQRSTDLGATWSEPETLFDTVGTFIRQGVVQLDDKHWLLPVFHCHQLPGRQWHGDADTSAVAITENGGASWSEVEVPDSTGAVHLCIVALDNGELAGFFRSRWADAVYRSASSDEGRTWTVPTALDVPNNNSSIQVTNAGDGVLLMVANPVSAPAESAVGDASLERSDKDKVVAPGEAAPLERHAVWGQPRLPLSLFSSRDAGLTWTRVLDLENESTLGPERDLPRKRSGAEMSYPTVVVDETGDAHISYSYYRDAIKYVRVPRAKFA</sequence>
<dbReference type="RefSeq" id="WP_344190077.1">
    <property type="nucleotide sequence ID" value="NZ_BAAAND010000004.1"/>
</dbReference>
<evidence type="ECO:0000313" key="3">
    <source>
        <dbReference type="EMBL" id="GAA1578881.1"/>
    </source>
</evidence>
<dbReference type="InterPro" id="IPR011040">
    <property type="entry name" value="Sialidase"/>
</dbReference>